<evidence type="ECO:0000256" key="9">
    <source>
        <dbReference type="HAMAP-Rule" id="MF_00406"/>
    </source>
</evidence>
<dbReference type="Pfam" id="PF07977">
    <property type="entry name" value="FabA"/>
    <property type="match status" value="1"/>
</dbReference>
<comment type="similarity">
    <text evidence="2 9">Belongs to the thioester dehydratase family. FabZ subfamily.</text>
</comment>
<keyword evidence="11" id="KW-1185">Reference proteome</keyword>
<dbReference type="Proteomes" id="UP000563524">
    <property type="component" value="Unassembled WGS sequence"/>
</dbReference>
<dbReference type="FunFam" id="3.10.129.10:FF:000001">
    <property type="entry name" value="3-hydroxyacyl-[acyl-carrier-protein] dehydratase FabZ"/>
    <property type="match status" value="1"/>
</dbReference>
<comment type="catalytic activity">
    <reaction evidence="9">
        <text>a (3R)-hydroxyacyl-[ACP] = a (2E)-enoyl-[ACP] + H2O</text>
        <dbReference type="Rhea" id="RHEA:13097"/>
        <dbReference type="Rhea" id="RHEA-COMP:9925"/>
        <dbReference type="Rhea" id="RHEA-COMP:9945"/>
        <dbReference type="ChEBI" id="CHEBI:15377"/>
        <dbReference type="ChEBI" id="CHEBI:78784"/>
        <dbReference type="ChEBI" id="CHEBI:78827"/>
        <dbReference type="EC" id="4.2.1.59"/>
    </reaction>
</comment>
<dbReference type="InterPro" id="IPR010084">
    <property type="entry name" value="FabZ"/>
</dbReference>
<dbReference type="Gene3D" id="3.10.129.10">
    <property type="entry name" value="Hotdog Thioesterase"/>
    <property type="match status" value="1"/>
</dbReference>
<evidence type="ECO:0000313" key="10">
    <source>
        <dbReference type="EMBL" id="MBB4659394.1"/>
    </source>
</evidence>
<keyword evidence="3 9" id="KW-0963">Cytoplasm</keyword>
<sequence length="158" mass="17516">MSEDMTETAEGLADLDVTAIKRILPHRYPMLLVDRIVEIDRTAGATGIKNVTINEPFFIGHFPEMPVMPGVLIVEAMAQTAAAYTAYADEVDTENKIVLFMGVEKAKFRRPVVPGDQLRIRVTVTNRRPPVWKYEAKATVDGKLVAEAAFGAMLTEPR</sequence>
<protein>
    <recommendedName>
        <fullName evidence="9">3-hydroxyacyl-[acyl-carrier-protein] dehydratase FabZ</fullName>
        <ecNumber evidence="9">4.2.1.59</ecNumber>
    </recommendedName>
    <alternativeName>
        <fullName evidence="9">(3R)-hydroxymyristoyl-[acyl-carrier-protein] dehydratase</fullName>
        <shortName evidence="9">(3R)-hydroxymyristoyl-ACP dehydrase</shortName>
    </alternativeName>
    <alternativeName>
        <fullName evidence="9">Beta-hydroxyacyl-ACP dehydratase</fullName>
    </alternativeName>
</protein>
<dbReference type="PANTHER" id="PTHR30272:SF1">
    <property type="entry name" value="3-HYDROXYACYL-[ACYL-CARRIER-PROTEIN] DEHYDRATASE"/>
    <property type="match status" value="1"/>
</dbReference>
<proteinExistence type="inferred from homology"/>
<dbReference type="HAMAP" id="MF_00406">
    <property type="entry name" value="FabZ"/>
    <property type="match status" value="1"/>
</dbReference>
<evidence type="ECO:0000256" key="3">
    <source>
        <dbReference type="ARBA" id="ARBA00022490"/>
    </source>
</evidence>
<dbReference type="AlphaFoldDB" id="A0A840I5B9"/>
<comment type="caution">
    <text evidence="10">The sequence shown here is derived from an EMBL/GenBank/DDBJ whole genome shotgun (WGS) entry which is preliminary data.</text>
</comment>
<dbReference type="NCBIfam" id="NF000582">
    <property type="entry name" value="PRK00006.1"/>
    <property type="match status" value="1"/>
</dbReference>
<dbReference type="GO" id="GO:0006633">
    <property type="term" value="P:fatty acid biosynthetic process"/>
    <property type="evidence" value="ECO:0007669"/>
    <property type="project" value="UniProtKB-UniRule"/>
</dbReference>
<dbReference type="NCBIfam" id="TIGR01750">
    <property type="entry name" value="fabZ"/>
    <property type="match status" value="1"/>
</dbReference>
<dbReference type="PANTHER" id="PTHR30272">
    <property type="entry name" value="3-HYDROXYACYL-[ACYL-CARRIER-PROTEIN] DEHYDRATASE"/>
    <property type="match status" value="1"/>
</dbReference>
<dbReference type="InterPro" id="IPR029069">
    <property type="entry name" value="HotDog_dom_sf"/>
</dbReference>
<comment type="function">
    <text evidence="8 9">Involved in unsaturated fatty acids biosynthesis. Catalyzes the dehydration of short chain beta-hydroxyacyl-ACPs and long chain saturated and unsaturated beta-hydroxyacyl-ACPs.</text>
</comment>
<keyword evidence="7 9" id="KW-0456">Lyase</keyword>
<accession>A0A840I5B9</accession>
<evidence type="ECO:0000256" key="5">
    <source>
        <dbReference type="ARBA" id="ARBA00022556"/>
    </source>
</evidence>
<gene>
    <name evidence="9" type="primary">fabZ</name>
    <name evidence="10" type="ORF">GGQ59_001919</name>
</gene>
<dbReference type="RefSeq" id="WP_425511355.1">
    <property type="nucleotide sequence ID" value="NZ_JACHOB010000003.1"/>
</dbReference>
<organism evidence="10 11">
    <name type="scientific">Parvularcula dongshanensis</name>
    <dbReference type="NCBI Taxonomy" id="1173995"/>
    <lineage>
        <taxon>Bacteria</taxon>
        <taxon>Pseudomonadati</taxon>
        <taxon>Pseudomonadota</taxon>
        <taxon>Alphaproteobacteria</taxon>
        <taxon>Parvularculales</taxon>
        <taxon>Parvularculaceae</taxon>
        <taxon>Parvularcula</taxon>
    </lineage>
</organism>
<evidence type="ECO:0000256" key="4">
    <source>
        <dbReference type="ARBA" id="ARBA00022516"/>
    </source>
</evidence>
<dbReference type="GO" id="GO:0005737">
    <property type="term" value="C:cytoplasm"/>
    <property type="evidence" value="ECO:0007669"/>
    <property type="project" value="UniProtKB-SubCell"/>
</dbReference>
<dbReference type="GO" id="GO:0016020">
    <property type="term" value="C:membrane"/>
    <property type="evidence" value="ECO:0007669"/>
    <property type="project" value="GOC"/>
</dbReference>
<dbReference type="GO" id="GO:0009245">
    <property type="term" value="P:lipid A biosynthetic process"/>
    <property type="evidence" value="ECO:0007669"/>
    <property type="project" value="UniProtKB-UniRule"/>
</dbReference>
<dbReference type="EMBL" id="JACHOB010000003">
    <property type="protein sequence ID" value="MBB4659394.1"/>
    <property type="molecule type" value="Genomic_DNA"/>
</dbReference>
<evidence type="ECO:0000256" key="2">
    <source>
        <dbReference type="ARBA" id="ARBA00009174"/>
    </source>
</evidence>
<name>A0A840I5B9_9PROT</name>
<feature type="active site" evidence="9">
    <location>
        <position position="61"/>
    </location>
</feature>
<dbReference type="EC" id="4.2.1.59" evidence="9"/>
<evidence type="ECO:0000256" key="1">
    <source>
        <dbReference type="ARBA" id="ARBA00004496"/>
    </source>
</evidence>
<evidence type="ECO:0000256" key="6">
    <source>
        <dbReference type="ARBA" id="ARBA00023098"/>
    </source>
</evidence>
<keyword evidence="4 9" id="KW-0444">Lipid biosynthesis</keyword>
<evidence type="ECO:0000256" key="8">
    <source>
        <dbReference type="ARBA" id="ARBA00025049"/>
    </source>
</evidence>
<dbReference type="SUPFAM" id="SSF54637">
    <property type="entry name" value="Thioesterase/thiol ester dehydrase-isomerase"/>
    <property type="match status" value="1"/>
</dbReference>
<dbReference type="InterPro" id="IPR013114">
    <property type="entry name" value="FabA_FabZ"/>
</dbReference>
<reference evidence="10 11" key="1">
    <citation type="submission" date="2020-08" db="EMBL/GenBank/DDBJ databases">
        <title>Genomic Encyclopedia of Type Strains, Phase IV (KMG-IV): sequencing the most valuable type-strain genomes for metagenomic binning, comparative biology and taxonomic classification.</title>
        <authorList>
            <person name="Goeker M."/>
        </authorList>
    </citation>
    <scope>NUCLEOTIDE SEQUENCE [LARGE SCALE GENOMIC DNA]</scope>
    <source>
        <strain evidence="10 11">DSM 102850</strain>
    </source>
</reference>
<evidence type="ECO:0000313" key="11">
    <source>
        <dbReference type="Proteomes" id="UP000563524"/>
    </source>
</evidence>
<comment type="subcellular location">
    <subcellularLocation>
        <location evidence="1 9">Cytoplasm</location>
    </subcellularLocation>
</comment>
<dbReference type="CDD" id="cd01288">
    <property type="entry name" value="FabZ"/>
    <property type="match status" value="1"/>
</dbReference>
<keyword evidence="6 9" id="KW-0443">Lipid metabolism</keyword>
<evidence type="ECO:0000256" key="7">
    <source>
        <dbReference type="ARBA" id="ARBA00023239"/>
    </source>
</evidence>
<dbReference type="GO" id="GO:0019171">
    <property type="term" value="F:(3R)-hydroxyacyl-[acyl-carrier-protein] dehydratase activity"/>
    <property type="evidence" value="ECO:0007669"/>
    <property type="project" value="UniProtKB-EC"/>
</dbReference>
<keyword evidence="5 9" id="KW-0441">Lipid A biosynthesis</keyword>